<dbReference type="RefSeq" id="WP_215218982.1">
    <property type="nucleotide sequence ID" value="NZ_OU015430.1"/>
</dbReference>
<protein>
    <recommendedName>
        <fullName evidence="2">Probable chromosome-partitioning protein ParB</fullName>
    </recommendedName>
</protein>
<reference evidence="8 9" key="1">
    <citation type="submission" date="2021-04" db="EMBL/GenBank/DDBJ databases">
        <authorList>
            <person name="Rodrigo-Torres L."/>
            <person name="Arahal R. D."/>
            <person name="Lucena T."/>
        </authorList>
    </citation>
    <scope>NUCLEOTIDE SEQUENCE [LARGE SCALE GENOMIC DNA]</scope>
    <source>
        <strain evidence="8 9">CECT 30171</strain>
    </source>
</reference>
<dbReference type="Pfam" id="PF02195">
    <property type="entry name" value="ParB_N"/>
    <property type="match status" value="1"/>
</dbReference>
<dbReference type="SMART" id="SM00470">
    <property type="entry name" value="ParB"/>
    <property type="match status" value="1"/>
</dbReference>
<evidence type="ECO:0000256" key="2">
    <source>
        <dbReference type="ARBA" id="ARBA00022372"/>
    </source>
</evidence>
<name>A0ABN7R475_9GAMM</name>
<keyword evidence="9" id="KW-1185">Reference proteome</keyword>
<evidence type="ECO:0000256" key="5">
    <source>
        <dbReference type="ARBA" id="ARBA00025472"/>
    </source>
</evidence>
<dbReference type="Gene3D" id="1.10.10.2830">
    <property type="match status" value="1"/>
</dbReference>
<dbReference type="Proteomes" id="UP000680116">
    <property type="component" value="Chromosome"/>
</dbReference>
<feature type="region of interest" description="Disordered" evidence="6">
    <location>
        <begin position="1"/>
        <end position="22"/>
    </location>
</feature>
<evidence type="ECO:0000313" key="8">
    <source>
        <dbReference type="EMBL" id="CAG4977852.1"/>
    </source>
</evidence>
<comment type="function">
    <text evidence="5">Involved in chromosome partition. Localize to both poles of the predivisional cell following completion of DNA replication. Binds to the DNA origin of replication.</text>
</comment>
<evidence type="ECO:0000259" key="7">
    <source>
        <dbReference type="SMART" id="SM00470"/>
    </source>
</evidence>
<evidence type="ECO:0000256" key="3">
    <source>
        <dbReference type="ARBA" id="ARBA00022829"/>
    </source>
</evidence>
<dbReference type="InterPro" id="IPR057240">
    <property type="entry name" value="ParB_dimer_C"/>
</dbReference>
<dbReference type="CDD" id="cd16393">
    <property type="entry name" value="SPO0J_N"/>
    <property type="match status" value="1"/>
</dbReference>
<sequence length="318" mass="34630">MSADESSIAKPPAKGGAAKKRGLGRGLEALLGPKAAADAPALEATGSDTLHHLPIDALTAGKYQPRKHWDDEKLDELAESIRAQGVIQPIVVREVRDGNRGSRTYEIIAGERRWRASQRAGLTEIPVVVREVDDRTVVAMALIENIQREDLNPLEEATALQRLIDEFDLTHAQAAEAVGRSRAAVSNLLRLLELPPAIRALVESKRLEMGHARALLTLSPELASKLAADAAEHGWSVREVEHRAQQFALGRVPEGKRAKPAKAKPQADIVTLERELSESLNTKVNVLHGRGGKGRLVIHYSDLDSLEGVLEKLRREAG</sequence>
<dbReference type="InterPro" id="IPR003115">
    <property type="entry name" value="ParB_N"/>
</dbReference>
<dbReference type="EMBL" id="OU015430">
    <property type="protein sequence ID" value="CAG4977852.1"/>
    <property type="molecule type" value="Genomic_DNA"/>
</dbReference>
<dbReference type="InterPro" id="IPR004437">
    <property type="entry name" value="ParB/RepB/Spo0J"/>
</dbReference>
<keyword evidence="4" id="KW-0238">DNA-binding</keyword>
<dbReference type="Pfam" id="PF17762">
    <property type="entry name" value="HTH_ParB"/>
    <property type="match status" value="1"/>
</dbReference>
<dbReference type="Gene3D" id="3.90.1530.30">
    <property type="match status" value="1"/>
</dbReference>
<keyword evidence="3" id="KW-0159">Chromosome partition</keyword>
<proteinExistence type="inferred from homology"/>
<dbReference type="SUPFAM" id="SSF110849">
    <property type="entry name" value="ParB/Sulfiredoxin"/>
    <property type="match status" value="1"/>
</dbReference>
<evidence type="ECO:0000256" key="1">
    <source>
        <dbReference type="ARBA" id="ARBA00006295"/>
    </source>
</evidence>
<dbReference type="PANTHER" id="PTHR33375">
    <property type="entry name" value="CHROMOSOME-PARTITIONING PROTEIN PARB-RELATED"/>
    <property type="match status" value="1"/>
</dbReference>
<gene>
    <name evidence="8" type="primary">parB</name>
    <name evidence="8" type="ORF">LYB30171_02507</name>
</gene>
<dbReference type="NCBIfam" id="TIGR00180">
    <property type="entry name" value="parB_part"/>
    <property type="match status" value="1"/>
</dbReference>
<organism evidence="8 9">
    <name type="scientific">Novilysobacter luteus</name>
    <dbReference type="NCBI Taxonomy" id="2822368"/>
    <lineage>
        <taxon>Bacteria</taxon>
        <taxon>Pseudomonadati</taxon>
        <taxon>Pseudomonadota</taxon>
        <taxon>Gammaproteobacteria</taxon>
        <taxon>Lysobacterales</taxon>
        <taxon>Lysobacteraceae</taxon>
        <taxon>Novilysobacter</taxon>
    </lineage>
</organism>
<comment type="similarity">
    <text evidence="1">Belongs to the ParB family.</text>
</comment>
<evidence type="ECO:0000256" key="4">
    <source>
        <dbReference type="ARBA" id="ARBA00023125"/>
    </source>
</evidence>
<evidence type="ECO:0000256" key="6">
    <source>
        <dbReference type="SAM" id="MobiDB-lite"/>
    </source>
</evidence>
<feature type="domain" description="ParB-like N-terminal" evidence="7">
    <location>
        <begin position="51"/>
        <end position="146"/>
    </location>
</feature>
<dbReference type="PANTHER" id="PTHR33375:SF1">
    <property type="entry name" value="CHROMOSOME-PARTITIONING PROTEIN PARB-RELATED"/>
    <property type="match status" value="1"/>
</dbReference>
<evidence type="ECO:0000313" key="9">
    <source>
        <dbReference type="Proteomes" id="UP000680116"/>
    </source>
</evidence>
<accession>A0ABN7R475</accession>
<dbReference type="InterPro" id="IPR050336">
    <property type="entry name" value="Chromosome_partition/occlusion"/>
</dbReference>
<dbReference type="InterPro" id="IPR036086">
    <property type="entry name" value="ParB/Sulfiredoxin_sf"/>
</dbReference>
<dbReference type="Pfam" id="PF23552">
    <property type="entry name" value="ParB_C"/>
    <property type="match status" value="1"/>
</dbReference>
<dbReference type="InterPro" id="IPR041468">
    <property type="entry name" value="HTH_ParB/Spo0J"/>
</dbReference>